<evidence type="ECO:0000259" key="4">
    <source>
        <dbReference type="PROSITE" id="PS50002"/>
    </source>
</evidence>
<keyword evidence="6" id="KW-1185">Reference proteome</keyword>
<evidence type="ECO:0000256" key="1">
    <source>
        <dbReference type="ARBA" id="ARBA00022443"/>
    </source>
</evidence>
<dbReference type="Proteomes" id="UP000094527">
    <property type="component" value="Unassembled WGS sequence"/>
</dbReference>
<keyword evidence="1 2" id="KW-0728">SH3 domain</keyword>
<dbReference type="InterPro" id="IPR001452">
    <property type="entry name" value="SH3_domain"/>
</dbReference>
<gene>
    <name evidence="5" type="ORF">Ocin01_06970</name>
</gene>
<comment type="caution">
    <text evidence="5">The sequence shown here is derived from an EMBL/GenBank/DDBJ whole genome shotgun (WGS) entry which is preliminary data.</text>
</comment>
<dbReference type="PROSITE" id="PS50002">
    <property type="entry name" value="SH3"/>
    <property type="match status" value="1"/>
</dbReference>
<evidence type="ECO:0000256" key="3">
    <source>
        <dbReference type="SAM" id="MobiDB-lite"/>
    </source>
</evidence>
<evidence type="ECO:0000313" key="6">
    <source>
        <dbReference type="Proteomes" id="UP000094527"/>
    </source>
</evidence>
<dbReference type="EMBL" id="LJIJ01000261">
    <property type="protein sequence ID" value="ODM99702.1"/>
    <property type="molecule type" value="Genomic_DNA"/>
</dbReference>
<dbReference type="InterPro" id="IPR036028">
    <property type="entry name" value="SH3-like_dom_sf"/>
</dbReference>
<name>A0A1D2N369_ORCCI</name>
<evidence type="ECO:0000256" key="2">
    <source>
        <dbReference type="PROSITE-ProRule" id="PRU00192"/>
    </source>
</evidence>
<feature type="domain" description="SH3" evidence="4">
    <location>
        <begin position="1"/>
        <end position="63"/>
    </location>
</feature>
<feature type="region of interest" description="Disordered" evidence="3">
    <location>
        <begin position="128"/>
        <end position="215"/>
    </location>
</feature>
<dbReference type="Gene3D" id="2.30.30.40">
    <property type="entry name" value="SH3 Domains"/>
    <property type="match status" value="1"/>
</dbReference>
<reference evidence="5 6" key="1">
    <citation type="journal article" date="2016" name="Genome Biol. Evol.">
        <title>Gene Family Evolution Reflects Adaptation to Soil Environmental Stressors in the Genome of the Collembolan Orchesella cincta.</title>
        <authorList>
            <person name="Faddeeva-Vakhrusheva A."/>
            <person name="Derks M.F."/>
            <person name="Anvar S.Y."/>
            <person name="Agamennone V."/>
            <person name="Suring W."/>
            <person name="Smit S."/>
            <person name="van Straalen N.M."/>
            <person name="Roelofs D."/>
        </authorList>
    </citation>
    <scope>NUCLEOTIDE SEQUENCE [LARGE SCALE GENOMIC DNA]</scope>
    <source>
        <tissue evidence="5">Mixed pool</tissue>
    </source>
</reference>
<proteinExistence type="predicted"/>
<protein>
    <recommendedName>
        <fullName evidence="4">SH3 domain-containing protein</fullName>
    </recommendedName>
</protein>
<evidence type="ECO:0000313" key="5">
    <source>
        <dbReference type="EMBL" id="ODM99702.1"/>
    </source>
</evidence>
<dbReference type="AlphaFoldDB" id="A0A1D2N369"/>
<sequence length="337" mass="38134">MLLRGIYTFDPRPQDHDQTLPFTCNDNLIFLEVLKRDSNWIKVGDILGRVGYVPKDFVEPDDHYFNHDHILSFLADAIIKARQNGLPTAPDLERLKDEIRQHPSSVNRRSLEMAKVFRKKEGEATCKARKSVSDHLVNKHSSSREAIRSAKHSRHLNPNHVMNDYPCTQNLPEKPRRFQEPEEFSDASLRTASDGNFGGGDVNRKKSRANNKKDSASLKELKSELVSVVTARSGLNSKNSEDLVCEVLQRIKKTTNHVPVDSLLKKLTISSSSSEIGDCGIPELEEVIKSLSHTTKESIKDCREVLDGVRNHPSFQKSWTNSGNYSLNVTPFKLYLC</sequence>
<organism evidence="5 6">
    <name type="scientific">Orchesella cincta</name>
    <name type="common">Springtail</name>
    <name type="synonym">Podura cincta</name>
    <dbReference type="NCBI Taxonomy" id="48709"/>
    <lineage>
        <taxon>Eukaryota</taxon>
        <taxon>Metazoa</taxon>
        <taxon>Ecdysozoa</taxon>
        <taxon>Arthropoda</taxon>
        <taxon>Hexapoda</taxon>
        <taxon>Collembola</taxon>
        <taxon>Entomobryomorpha</taxon>
        <taxon>Entomobryoidea</taxon>
        <taxon>Orchesellidae</taxon>
        <taxon>Orchesellinae</taxon>
        <taxon>Orchesella</taxon>
    </lineage>
</organism>
<dbReference type="SUPFAM" id="SSF50044">
    <property type="entry name" value="SH3-domain"/>
    <property type="match status" value="1"/>
</dbReference>
<feature type="compositionally biased region" description="Basic and acidic residues" evidence="3">
    <location>
        <begin position="128"/>
        <end position="148"/>
    </location>
</feature>
<accession>A0A1D2N369</accession>